<dbReference type="AlphaFoldDB" id="A0A382TEJ9"/>
<sequence length="178" mass="21129">MEEIKLYHYTSISHLIEIFRTGKLNISQTDKMLKVKKPGLWFSTNSEWEYSAFKRFNDGKKEFDLNKPEEFEKYIGCARLVTNLDSRFVTYAKYKYKSKAHPLVWEKMGEVGRSKGSNPDEWYATFSPLNIDNLDIEVYDNGKWYNLKKEDGELDTELFNKNLEKTFIYKKGKELESK</sequence>
<evidence type="ECO:0000313" key="1">
    <source>
        <dbReference type="EMBL" id="SVD20550.1"/>
    </source>
</evidence>
<proteinExistence type="predicted"/>
<protein>
    <submittedName>
        <fullName evidence="1">Uncharacterized protein</fullName>
    </submittedName>
</protein>
<feature type="non-terminal residue" evidence="1">
    <location>
        <position position="178"/>
    </location>
</feature>
<gene>
    <name evidence="1" type="ORF">METZ01_LOCUS373404</name>
</gene>
<name>A0A382TEJ9_9ZZZZ</name>
<reference evidence="1" key="1">
    <citation type="submission" date="2018-05" db="EMBL/GenBank/DDBJ databases">
        <authorList>
            <person name="Lanie J.A."/>
            <person name="Ng W.-L."/>
            <person name="Kazmierczak K.M."/>
            <person name="Andrzejewski T.M."/>
            <person name="Davidsen T.M."/>
            <person name="Wayne K.J."/>
            <person name="Tettelin H."/>
            <person name="Glass J.I."/>
            <person name="Rusch D."/>
            <person name="Podicherti R."/>
            <person name="Tsui H.-C.T."/>
            <person name="Winkler M.E."/>
        </authorList>
    </citation>
    <scope>NUCLEOTIDE SEQUENCE</scope>
</reference>
<organism evidence="1">
    <name type="scientific">marine metagenome</name>
    <dbReference type="NCBI Taxonomy" id="408172"/>
    <lineage>
        <taxon>unclassified sequences</taxon>
        <taxon>metagenomes</taxon>
        <taxon>ecological metagenomes</taxon>
    </lineage>
</organism>
<accession>A0A382TEJ9</accession>
<dbReference type="EMBL" id="UINC01136034">
    <property type="protein sequence ID" value="SVD20550.1"/>
    <property type="molecule type" value="Genomic_DNA"/>
</dbReference>